<dbReference type="Pfam" id="PF07596">
    <property type="entry name" value="SBP_bac_10"/>
    <property type="match status" value="1"/>
</dbReference>
<evidence type="ECO:0000313" key="4">
    <source>
        <dbReference type="Proteomes" id="UP000317093"/>
    </source>
</evidence>
<dbReference type="OrthoDB" id="285651at2"/>
<dbReference type="InterPro" id="IPR011453">
    <property type="entry name" value="DUF1559"/>
</dbReference>
<reference evidence="3 4" key="1">
    <citation type="submission" date="2019-02" db="EMBL/GenBank/DDBJ databases">
        <title>Deep-cultivation of Planctomycetes and their phenomic and genomic characterization uncovers novel biology.</title>
        <authorList>
            <person name="Wiegand S."/>
            <person name="Jogler M."/>
            <person name="Boedeker C."/>
            <person name="Pinto D."/>
            <person name="Vollmers J."/>
            <person name="Rivas-Marin E."/>
            <person name="Kohn T."/>
            <person name="Peeters S.H."/>
            <person name="Heuer A."/>
            <person name="Rast P."/>
            <person name="Oberbeckmann S."/>
            <person name="Bunk B."/>
            <person name="Jeske O."/>
            <person name="Meyerdierks A."/>
            <person name="Storesund J.E."/>
            <person name="Kallscheuer N."/>
            <person name="Luecker S."/>
            <person name="Lage O.M."/>
            <person name="Pohl T."/>
            <person name="Merkel B.J."/>
            <person name="Hornburger P."/>
            <person name="Mueller R.-W."/>
            <person name="Bruemmer F."/>
            <person name="Labrenz M."/>
            <person name="Spormann A.M."/>
            <person name="Op den Camp H."/>
            <person name="Overmann J."/>
            <person name="Amann R."/>
            <person name="Jetten M.S.M."/>
            <person name="Mascher T."/>
            <person name="Medema M.H."/>
            <person name="Devos D.P."/>
            <person name="Kaster A.-K."/>
            <person name="Ovreas L."/>
            <person name="Rohde M."/>
            <person name="Galperin M.Y."/>
            <person name="Jogler C."/>
        </authorList>
    </citation>
    <scope>NUCLEOTIDE SEQUENCE [LARGE SCALE GENOMIC DNA]</scope>
    <source>
        <strain evidence="3 4">Pan216</strain>
    </source>
</reference>
<dbReference type="AlphaFoldDB" id="A0A518B0V4"/>
<gene>
    <name evidence="3" type="ORF">Pan216_14370</name>
</gene>
<dbReference type="Proteomes" id="UP000317093">
    <property type="component" value="Chromosome"/>
</dbReference>
<evidence type="ECO:0000259" key="2">
    <source>
        <dbReference type="Pfam" id="PF07596"/>
    </source>
</evidence>
<evidence type="ECO:0000313" key="3">
    <source>
        <dbReference type="EMBL" id="QDU60590.1"/>
    </source>
</evidence>
<feature type="domain" description="DUF1559" evidence="2">
    <location>
        <begin position="326"/>
        <end position="393"/>
    </location>
</feature>
<dbReference type="PANTHER" id="PTHR30093">
    <property type="entry name" value="GENERAL SECRETION PATHWAY PROTEIN G"/>
    <property type="match status" value="1"/>
</dbReference>
<protein>
    <recommendedName>
        <fullName evidence="2">DUF1559 domain-containing protein</fullName>
    </recommendedName>
</protein>
<proteinExistence type="predicted"/>
<feature type="chain" id="PRO_5021697031" description="DUF1559 domain-containing protein" evidence="1">
    <location>
        <begin position="22"/>
        <end position="517"/>
    </location>
</feature>
<name>A0A518B0V4_9BACT</name>
<sequence precursor="true">MPRTAVFALALCLVPVTELVAAEPSHGASRARAIAPYVKESTLGIVRVDLTRFDANDWAEGVKRLPLPFGPRAEELLSQTLAALPMIKEAGFREVFAIVHWSDLPTSMPLLVLPMNESAKVDALRGKLPWLKHWDADASIESTEKAILVGGSRARRPSLAEERRSEPVLDNAFEAAGDGLLQFLLLPSKTDRRVVEEVMPTLPQGIGGGPSSVLTQGLVWAAIGLDVGDTPALRVVVQSRDRDAANRMRGLWVASLALLMKNEMVAEEVRDPATALRLLTPRVADDRLILSLDESNDGMTQLLSIVEPSVEQINERVATVDAIKSLKQLGIAMHNYHDVHKHFPPAAATSKEGKPLLSWRVLLLPYLGQKKLYEQFRLDEPWDSEHNRKLVEKIPAVYAVPQSKGGEVGLTRVVVPVEKGTIFPHGALEGTKISKITDGTSNTIMVVVADAEHGVIWTKPEDLIINPDDPFRGLLGTKGTDFLTLFADGSVRVMNKSIGSEKLRAFFTRGGGEVIER</sequence>
<organism evidence="3 4">
    <name type="scientific">Kolteria novifilia</name>
    <dbReference type="NCBI Taxonomy" id="2527975"/>
    <lineage>
        <taxon>Bacteria</taxon>
        <taxon>Pseudomonadati</taxon>
        <taxon>Planctomycetota</taxon>
        <taxon>Planctomycetia</taxon>
        <taxon>Kolteriales</taxon>
        <taxon>Kolteriaceae</taxon>
        <taxon>Kolteria</taxon>
    </lineage>
</organism>
<dbReference type="EMBL" id="CP036279">
    <property type="protein sequence ID" value="QDU60590.1"/>
    <property type="molecule type" value="Genomic_DNA"/>
</dbReference>
<feature type="signal peptide" evidence="1">
    <location>
        <begin position="1"/>
        <end position="21"/>
    </location>
</feature>
<keyword evidence="4" id="KW-1185">Reference proteome</keyword>
<accession>A0A518B0V4</accession>
<dbReference type="RefSeq" id="WP_145256675.1">
    <property type="nucleotide sequence ID" value="NZ_CP036279.1"/>
</dbReference>
<dbReference type="PANTHER" id="PTHR30093:SF2">
    <property type="entry name" value="TYPE II SECRETION SYSTEM PROTEIN H"/>
    <property type="match status" value="1"/>
</dbReference>
<keyword evidence="1" id="KW-0732">Signal</keyword>
<evidence type="ECO:0000256" key="1">
    <source>
        <dbReference type="SAM" id="SignalP"/>
    </source>
</evidence>
<dbReference type="KEGG" id="knv:Pan216_14370"/>